<name>A0ABV7V819_9SPHN</name>
<dbReference type="Gene3D" id="3.60.15.10">
    <property type="entry name" value="Ribonuclease Z/Hydroxyacylglutathione hydrolase-like"/>
    <property type="match status" value="1"/>
</dbReference>
<feature type="signal peptide" evidence="1">
    <location>
        <begin position="1"/>
        <end position="20"/>
    </location>
</feature>
<evidence type="ECO:0000313" key="4">
    <source>
        <dbReference type="Proteomes" id="UP001595683"/>
    </source>
</evidence>
<dbReference type="Proteomes" id="UP001595683">
    <property type="component" value="Unassembled WGS sequence"/>
</dbReference>
<dbReference type="CDD" id="cd07739">
    <property type="entry name" value="metallo-hydrolase-like_MBL-fold"/>
    <property type="match status" value="1"/>
</dbReference>
<dbReference type="EMBL" id="JBHRYE010000049">
    <property type="protein sequence ID" value="MFC3673574.1"/>
    <property type="molecule type" value="Genomic_DNA"/>
</dbReference>
<evidence type="ECO:0000259" key="2">
    <source>
        <dbReference type="SMART" id="SM00849"/>
    </source>
</evidence>
<evidence type="ECO:0000256" key="1">
    <source>
        <dbReference type="SAM" id="SignalP"/>
    </source>
</evidence>
<sequence length="300" mass="32181">MKMRFMALALALLASSPALAQSATQSATGPLEYEVIPTGPISMFANVTLIKGEKEAVLVDVPFARSDAYRVAAAVLDSGKHLQTIVITHDHPDHFFGLDVLADAFPDARIVANPVAARDMARSIPIKFKRWSGQLGTNAPRRPVQPQAMTGDSIDLEGHRLQVLGPMQGDHVDSTVVWDAQSHTLVAGDVLYNGVHVWLGEHTPERYAAWLATLDRLDALHPVTVVAGHRHPGVANDNGAIGWTRDYIKTFVAARAASHSSAEIAAAMNKAYPDATEVYGGFLLGTSSKVGAGEIPPWDE</sequence>
<accession>A0ABV7V819</accession>
<comment type="caution">
    <text evidence="3">The sequence shown here is derived from an EMBL/GenBank/DDBJ whole genome shotgun (WGS) entry which is preliminary data.</text>
</comment>
<protein>
    <submittedName>
        <fullName evidence="3">MBL fold metallo-hydrolase</fullName>
    </submittedName>
</protein>
<dbReference type="InterPro" id="IPR036866">
    <property type="entry name" value="RibonucZ/Hydroxyglut_hydro"/>
</dbReference>
<keyword evidence="4" id="KW-1185">Reference proteome</keyword>
<proteinExistence type="predicted"/>
<dbReference type="RefSeq" id="WP_191324843.1">
    <property type="nucleotide sequence ID" value="NZ_BMZP01000012.1"/>
</dbReference>
<dbReference type="InterPro" id="IPR001279">
    <property type="entry name" value="Metallo-B-lactamas"/>
</dbReference>
<evidence type="ECO:0000313" key="3">
    <source>
        <dbReference type="EMBL" id="MFC3673574.1"/>
    </source>
</evidence>
<dbReference type="SMART" id="SM00849">
    <property type="entry name" value="Lactamase_B"/>
    <property type="match status" value="1"/>
</dbReference>
<organism evidence="3 4">
    <name type="scientific">Novosphingobium pokkalii</name>
    <dbReference type="NCBI Taxonomy" id="1770194"/>
    <lineage>
        <taxon>Bacteria</taxon>
        <taxon>Pseudomonadati</taxon>
        <taxon>Pseudomonadota</taxon>
        <taxon>Alphaproteobacteria</taxon>
        <taxon>Sphingomonadales</taxon>
        <taxon>Sphingomonadaceae</taxon>
        <taxon>Novosphingobium</taxon>
    </lineage>
</organism>
<reference evidence="4" key="1">
    <citation type="journal article" date="2019" name="Int. J. Syst. Evol. Microbiol.">
        <title>The Global Catalogue of Microorganisms (GCM) 10K type strain sequencing project: providing services to taxonomists for standard genome sequencing and annotation.</title>
        <authorList>
            <consortium name="The Broad Institute Genomics Platform"/>
            <consortium name="The Broad Institute Genome Sequencing Center for Infectious Disease"/>
            <person name="Wu L."/>
            <person name="Ma J."/>
        </authorList>
    </citation>
    <scope>NUCLEOTIDE SEQUENCE [LARGE SCALE GENOMIC DNA]</scope>
    <source>
        <strain evidence="4">KCTC 42224</strain>
    </source>
</reference>
<dbReference type="InterPro" id="IPR050855">
    <property type="entry name" value="NDM-1-like"/>
</dbReference>
<feature type="chain" id="PRO_5047145632" evidence="1">
    <location>
        <begin position="21"/>
        <end position="300"/>
    </location>
</feature>
<dbReference type="SUPFAM" id="SSF56281">
    <property type="entry name" value="Metallo-hydrolase/oxidoreductase"/>
    <property type="match status" value="1"/>
</dbReference>
<dbReference type="PANTHER" id="PTHR42951">
    <property type="entry name" value="METALLO-BETA-LACTAMASE DOMAIN-CONTAINING"/>
    <property type="match status" value="1"/>
</dbReference>
<dbReference type="Pfam" id="PF00753">
    <property type="entry name" value="Lactamase_B"/>
    <property type="match status" value="1"/>
</dbReference>
<feature type="domain" description="Metallo-beta-lactamase" evidence="2">
    <location>
        <begin position="44"/>
        <end position="229"/>
    </location>
</feature>
<keyword evidence="1" id="KW-0732">Signal</keyword>
<dbReference type="PANTHER" id="PTHR42951:SF14">
    <property type="entry name" value="METALLO-BETA-LACTAMASE SUPERFAMILY PROTEIN"/>
    <property type="match status" value="1"/>
</dbReference>
<gene>
    <name evidence="3" type="ORF">ACFOOT_19305</name>
</gene>